<dbReference type="PROSITE" id="PS00760">
    <property type="entry name" value="SPASE_I_2"/>
    <property type="match status" value="1"/>
</dbReference>
<keyword evidence="6" id="KW-0472">Membrane</keyword>
<evidence type="ECO:0000256" key="1">
    <source>
        <dbReference type="ARBA" id="ARBA00000677"/>
    </source>
</evidence>
<evidence type="ECO:0000313" key="8">
    <source>
        <dbReference type="EMBL" id="ERJ93121.1"/>
    </source>
</evidence>
<comment type="caution">
    <text evidence="6">Lacks conserved residue(s) required for the propagation of feature annotation.</text>
</comment>
<proteinExistence type="inferred from homology"/>
<dbReference type="InterPro" id="IPR019533">
    <property type="entry name" value="Peptidase_S26"/>
</dbReference>
<dbReference type="SUPFAM" id="SSF51306">
    <property type="entry name" value="LexA/Signal peptidase"/>
    <property type="match status" value="2"/>
</dbReference>
<dbReference type="NCBIfam" id="TIGR02227">
    <property type="entry name" value="sigpep_I_bact"/>
    <property type="match status" value="1"/>
</dbReference>
<feature type="transmembrane region" description="Helical" evidence="6">
    <location>
        <begin position="32"/>
        <end position="55"/>
    </location>
</feature>
<dbReference type="PANTHER" id="PTHR43390">
    <property type="entry name" value="SIGNAL PEPTIDASE I"/>
    <property type="match status" value="1"/>
</dbReference>
<dbReference type="Gene3D" id="2.10.109.10">
    <property type="entry name" value="Umud Fragment, subunit A"/>
    <property type="match status" value="2"/>
</dbReference>
<feature type="transmembrane region" description="Helical" evidence="6">
    <location>
        <begin position="67"/>
        <end position="85"/>
    </location>
</feature>
<feature type="transmembrane region" description="Helical" evidence="6">
    <location>
        <begin position="97"/>
        <end position="119"/>
    </location>
</feature>
<protein>
    <recommendedName>
        <fullName evidence="4 6">Signal peptidase I</fullName>
        <ecNumber evidence="3 6">3.4.21.89</ecNumber>
    </recommendedName>
</protein>
<keyword evidence="9" id="KW-1185">Reference proteome</keyword>
<evidence type="ECO:0000313" key="9">
    <source>
        <dbReference type="Proteomes" id="UP000016649"/>
    </source>
</evidence>
<evidence type="ECO:0000256" key="3">
    <source>
        <dbReference type="ARBA" id="ARBA00013208"/>
    </source>
</evidence>
<keyword evidence="6" id="KW-1133">Transmembrane helix</keyword>
<dbReference type="RefSeq" id="WP_021687332.1">
    <property type="nucleotide sequence ID" value="NZ_KI260566.1"/>
</dbReference>
<accession>A0ABN0NYL0</accession>
<keyword evidence="5 6" id="KW-0378">Hydrolase</keyword>
<evidence type="ECO:0000256" key="2">
    <source>
        <dbReference type="ARBA" id="ARBA00009370"/>
    </source>
</evidence>
<keyword evidence="6" id="KW-0812">Transmembrane</keyword>
<dbReference type="PRINTS" id="PR00727">
    <property type="entry name" value="LEADERPTASE"/>
</dbReference>
<feature type="transmembrane region" description="Helical" evidence="6">
    <location>
        <begin position="7"/>
        <end position="26"/>
    </location>
</feature>
<dbReference type="EMBL" id="AWVH01000030">
    <property type="protein sequence ID" value="ERJ93121.1"/>
    <property type="molecule type" value="Genomic_DNA"/>
</dbReference>
<dbReference type="InterPro" id="IPR036286">
    <property type="entry name" value="LexA/Signal_pep-like_sf"/>
</dbReference>
<gene>
    <name evidence="8" type="ORF">HMPREF9193_01121</name>
</gene>
<organism evidence="8 9">
    <name type="scientific">Treponema lecithinolyticum ATCC 700332</name>
    <dbReference type="NCBI Taxonomy" id="1321815"/>
    <lineage>
        <taxon>Bacteria</taxon>
        <taxon>Pseudomonadati</taxon>
        <taxon>Spirochaetota</taxon>
        <taxon>Spirochaetia</taxon>
        <taxon>Spirochaetales</taxon>
        <taxon>Treponemataceae</taxon>
        <taxon>Treponema</taxon>
    </lineage>
</organism>
<feature type="domain" description="Peptidase S26" evidence="7">
    <location>
        <begin position="545"/>
        <end position="609"/>
    </location>
</feature>
<feature type="transmembrane region" description="Helical" evidence="6">
    <location>
        <begin position="165"/>
        <end position="185"/>
    </location>
</feature>
<feature type="domain" description="Peptidase S26" evidence="7">
    <location>
        <begin position="160"/>
        <end position="305"/>
    </location>
</feature>
<dbReference type="InterPro" id="IPR000223">
    <property type="entry name" value="Pept_S26A_signal_pept_1"/>
</dbReference>
<comment type="subcellular location">
    <subcellularLocation>
        <location evidence="6">Membrane</location>
        <topology evidence="6">Single-pass type II membrane protein</topology>
    </subcellularLocation>
</comment>
<dbReference type="Pfam" id="PF10502">
    <property type="entry name" value="Peptidase_S26"/>
    <property type="match status" value="2"/>
</dbReference>
<evidence type="ECO:0000256" key="5">
    <source>
        <dbReference type="ARBA" id="ARBA00022801"/>
    </source>
</evidence>
<dbReference type="InterPro" id="IPR019757">
    <property type="entry name" value="Pept_S26A_signal_pept_1_Lys-AS"/>
</dbReference>
<evidence type="ECO:0000256" key="4">
    <source>
        <dbReference type="ARBA" id="ARBA00019232"/>
    </source>
</evidence>
<dbReference type="EC" id="3.4.21.89" evidence="3 6"/>
<comment type="caution">
    <text evidence="8">The sequence shown here is derived from an EMBL/GenBank/DDBJ whole genome shotgun (WGS) entry which is preliminary data.</text>
</comment>
<dbReference type="PANTHER" id="PTHR43390:SF1">
    <property type="entry name" value="CHLOROPLAST PROCESSING PEPTIDASE"/>
    <property type="match status" value="1"/>
</dbReference>
<evidence type="ECO:0000256" key="6">
    <source>
        <dbReference type="RuleBase" id="RU362042"/>
    </source>
</evidence>
<comment type="similarity">
    <text evidence="2 6">Belongs to the peptidase S26 family.</text>
</comment>
<name>A0ABN0NYL0_TRELE</name>
<reference evidence="8 9" key="1">
    <citation type="submission" date="2013-08" db="EMBL/GenBank/DDBJ databases">
        <authorList>
            <person name="Weinstock G."/>
            <person name="Sodergren E."/>
            <person name="Wylie T."/>
            <person name="Fulton L."/>
            <person name="Fulton R."/>
            <person name="Fronick C."/>
            <person name="O'Laughlin M."/>
            <person name="Godfrey J."/>
            <person name="Miner T."/>
            <person name="Herter B."/>
            <person name="Appelbaum E."/>
            <person name="Cordes M."/>
            <person name="Lek S."/>
            <person name="Wollam A."/>
            <person name="Pepin K.H."/>
            <person name="Palsikar V.B."/>
            <person name="Mitreva M."/>
            <person name="Wilson R.K."/>
        </authorList>
    </citation>
    <scope>NUCLEOTIDE SEQUENCE [LARGE SCALE GENOMIC DNA]</scope>
    <source>
        <strain evidence="8 9">ATCC 700332</strain>
    </source>
</reference>
<dbReference type="Proteomes" id="UP000016649">
    <property type="component" value="Unassembled WGS sequence"/>
</dbReference>
<sequence>MNKKLITLNYAELALCAVFTCFHISVQADISLAAFFVCALFTFFLARESSLALALFHRKLQVKHIPVLYKLYQYVPFVLLAGFILRRSGSYTVPHWYNIVCVLLWLAATVVSLCAAYYLNPKRAANKNPVLLDLQKQDVKHEGGAPVKRCGLCKILFEMLDWADAIVQAVCTVVLINIFIFQLYIIPSESMVSEFLIGDRVIGFKTLSAPRFPISDAGLPPLRSYKRGDIVIFRNPHYEQNNKAEVKSFISQLILMFTLTKVNLNVDETGAVKADPLVKRVTGMPGEQLVMQDGVLYSRTKEQTEFQVVTDDQLWAEWNVAGLPEKIKQKIITVPLSQEEYNFMLETEQNRRNINYADALEEARSLSRRFAVQKKRFTAKMSSQASAAAALAAKNTASDVLSSLVPQTMLHVYTFFSQSDTIIRKLLVTNGGEVWFEHFVTDWAQAVEDAAEKKGSADISVSFLVGGDIYADAMFRQNLALKLAFARLAVRTTELLNEGVSATEQNRDSERLRYVLEVQGLIFYLLSINDMRNMPVFPANAADGTAEYIPAGNYFMMGDNRFNSLDMRHSYQKKRVPVTAFDTWTLYYDSNMEPQYVPQKNILGTPVLRFFPPNRFGVPGLTAQKSSM</sequence>
<keyword evidence="6" id="KW-0645">Protease</keyword>
<dbReference type="CDD" id="cd06530">
    <property type="entry name" value="S26_SPase_I"/>
    <property type="match status" value="1"/>
</dbReference>
<evidence type="ECO:0000259" key="7">
    <source>
        <dbReference type="Pfam" id="PF10502"/>
    </source>
</evidence>
<comment type="catalytic activity">
    <reaction evidence="1 6">
        <text>Cleavage of hydrophobic, N-terminal signal or leader sequences from secreted and periplasmic proteins.</text>
        <dbReference type="EC" id="3.4.21.89"/>
    </reaction>
</comment>